<feature type="transmembrane region" description="Helical" evidence="9">
    <location>
        <begin position="12"/>
        <end position="31"/>
    </location>
</feature>
<gene>
    <name evidence="11" type="ORF">J2S01_001890</name>
</gene>
<evidence type="ECO:0000256" key="1">
    <source>
        <dbReference type="ARBA" id="ARBA00004651"/>
    </source>
</evidence>
<dbReference type="InterPro" id="IPR003663">
    <property type="entry name" value="Sugar/inositol_transpt"/>
</dbReference>
<dbReference type="InterPro" id="IPR050814">
    <property type="entry name" value="Myo-inositol_Transporter"/>
</dbReference>
<feature type="transmembrane region" description="Helical" evidence="9">
    <location>
        <begin position="152"/>
        <end position="170"/>
    </location>
</feature>
<evidence type="ECO:0000256" key="4">
    <source>
        <dbReference type="ARBA" id="ARBA00022475"/>
    </source>
</evidence>
<name>A0ABT9Y9J8_9FIRM</name>
<comment type="subcellular location">
    <subcellularLocation>
        <location evidence="1">Cell membrane</location>
        <topology evidence="1">Multi-pass membrane protein</topology>
    </subcellularLocation>
</comment>
<feature type="transmembrane region" description="Helical" evidence="9">
    <location>
        <begin position="57"/>
        <end position="75"/>
    </location>
</feature>
<comment type="caution">
    <text evidence="11">The sequence shown here is derived from an EMBL/GenBank/DDBJ whole genome shotgun (WGS) entry which is preliminary data.</text>
</comment>
<proteinExistence type="inferred from homology"/>
<dbReference type="InterPro" id="IPR047984">
    <property type="entry name" value="XylE-like"/>
</dbReference>
<dbReference type="RefSeq" id="WP_196605585.1">
    <property type="nucleotide sequence ID" value="NZ_CP116940.1"/>
</dbReference>
<dbReference type="PROSITE" id="PS50850">
    <property type="entry name" value="MFS"/>
    <property type="match status" value="1"/>
</dbReference>
<organism evidence="11 12">
    <name type="scientific">Pectinatus haikarae</name>
    <dbReference type="NCBI Taxonomy" id="349096"/>
    <lineage>
        <taxon>Bacteria</taxon>
        <taxon>Bacillati</taxon>
        <taxon>Bacillota</taxon>
        <taxon>Negativicutes</taxon>
        <taxon>Selenomonadales</taxon>
        <taxon>Selenomonadaceae</taxon>
        <taxon>Pectinatus</taxon>
    </lineage>
</organism>
<comment type="similarity">
    <text evidence="2 8">Belongs to the major facilitator superfamily. Sugar transporter (TC 2.A.1.1) family.</text>
</comment>
<dbReference type="Proteomes" id="UP001239167">
    <property type="component" value="Unassembled WGS sequence"/>
</dbReference>
<dbReference type="PROSITE" id="PS00217">
    <property type="entry name" value="SUGAR_TRANSPORT_2"/>
    <property type="match status" value="1"/>
</dbReference>
<evidence type="ECO:0000256" key="8">
    <source>
        <dbReference type="RuleBase" id="RU003346"/>
    </source>
</evidence>
<evidence type="ECO:0000256" key="2">
    <source>
        <dbReference type="ARBA" id="ARBA00010992"/>
    </source>
</evidence>
<feature type="transmembrane region" description="Helical" evidence="9">
    <location>
        <begin position="111"/>
        <end position="132"/>
    </location>
</feature>
<evidence type="ECO:0000256" key="5">
    <source>
        <dbReference type="ARBA" id="ARBA00022692"/>
    </source>
</evidence>
<dbReference type="PANTHER" id="PTHR48020:SF12">
    <property type="entry name" value="PROTON MYO-INOSITOL COTRANSPORTER"/>
    <property type="match status" value="1"/>
</dbReference>
<sequence>MQEKNTLNADANKSLTVIMIISTFGGLLFGYDTGVINGALPYMSAPDQLNLTPSTEGFVVAGLLFGAALGSVIIGQLSDYIGRRKTILYLAVLFFAATVGCTLSRNAGIMIIGRFFLGIAVGGASVTVPTYLAEMSLTEKRGRMVTQNEWMIVIGQFTAFICNAVLGHYFGDTGHVWRYMLIIAALPAIFLFIGMLKMPESPRWLINNGKISEALGVLKKIRCSSAEAVGELESIKNAIATENHIRKISWRELTTPWVRRVVFIGIGVAAASQATGVNTIMFYGTQILKTSGFSTEAALIANTLNGLIAVIAVGVGMFLVGKVKRVPMFLIGLSGTTSVMACLALVSKYMSGDPHLPYVVLALTVTFLAFMQGCIAPVFWLLLAEFFPLQLRGLGMGVCVFFVWIVNFLIGLFFPILLNLIGLFFTFAIFVIIGLFSIFFVKNYVPETKGKSLEEIELAFRSGRYR</sequence>
<reference evidence="11 12" key="1">
    <citation type="submission" date="2023-07" db="EMBL/GenBank/DDBJ databases">
        <title>Genomic Encyclopedia of Type Strains, Phase IV (KMG-IV): sequencing the most valuable type-strain genomes for metagenomic binning, comparative biology and taxonomic classification.</title>
        <authorList>
            <person name="Goeker M."/>
        </authorList>
    </citation>
    <scope>NUCLEOTIDE SEQUENCE [LARGE SCALE GENOMIC DNA]</scope>
    <source>
        <strain evidence="11 12">DSM 16980</strain>
    </source>
</reference>
<feature type="transmembrane region" description="Helical" evidence="9">
    <location>
        <begin position="261"/>
        <end position="285"/>
    </location>
</feature>
<dbReference type="InterPro" id="IPR020846">
    <property type="entry name" value="MFS_dom"/>
</dbReference>
<feature type="transmembrane region" description="Helical" evidence="9">
    <location>
        <begin position="87"/>
        <end position="105"/>
    </location>
</feature>
<dbReference type="PRINTS" id="PR00171">
    <property type="entry name" value="SUGRTRNSPORT"/>
</dbReference>
<feature type="domain" description="Major facilitator superfamily (MFS) profile" evidence="10">
    <location>
        <begin position="18"/>
        <end position="449"/>
    </location>
</feature>
<dbReference type="InterPro" id="IPR036259">
    <property type="entry name" value="MFS_trans_sf"/>
</dbReference>
<evidence type="ECO:0000256" key="7">
    <source>
        <dbReference type="ARBA" id="ARBA00023136"/>
    </source>
</evidence>
<dbReference type="NCBIfam" id="TIGR00879">
    <property type="entry name" value="SP"/>
    <property type="match status" value="1"/>
</dbReference>
<keyword evidence="3 8" id="KW-0813">Transport</keyword>
<evidence type="ECO:0000256" key="3">
    <source>
        <dbReference type="ARBA" id="ARBA00022448"/>
    </source>
</evidence>
<keyword evidence="6 9" id="KW-1133">Transmembrane helix</keyword>
<feature type="transmembrane region" description="Helical" evidence="9">
    <location>
        <begin position="176"/>
        <end position="196"/>
    </location>
</feature>
<feature type="transmembrane region" description="Helical" evidence="9">
    <location>
        <begin position="394"/>
        <end position="414"/>
    </location>
</feature>
<evidence type="ECO:0000259" key="10">
    <source>
        <dbReference type="PROSITE" id="PS50850"/>
    </source>
</evidence>
<keyword evidence="7 9" id="KW-0472">Membrane</keyword>
<feature type="transmembrane region" description="Helical" evidence="9">
    <location>
        <begin position="326"/>
        <end position="346"/>
    </location>
</feature>
<evidence type="ECO:0000313" key="12">
    <source>
        <dbReference type="Proteomes" id="UP001239167"/>
    </source>
</evidence>
<dbReference type="InterPro" id="IPR005828">
    <property type="entry name" value="MFS_sugar_transport-like"/>
</dbReference>
<keyword evidence="5 9" id="KW-0812">Transmembrane</keyword>
<dbReference type="PANTHER" id="PTHR48020">
    <property type="entry name" value="PROTON MYO-INOSITOL COTRANSPORTER"/>
    <property type="match status" value="1"/>
</dbReference>
<feature type="transmembrane region" description="Helical" evidence="9">
    <location>
        <begin position="358"/>
        <end position="382"/>
    </location>
</feature>
<keyword evidence="12" id="KW-1185">Reference proteome</keyword>
<feature type="transmembrane region" description="Helical" evidence="9">
    <location>
        <begin position="420"/>
        <end position="441"/>
    </location>
</feature>
<evidence type="ECO:0000313" key="11">
    <source>
        <dbReference type="EMBL" id="MDQ0204165.1"/>
    </source>
</evidence>
<dbReference type="PROSITE" id="PS00216">
    <property type="entry name" value="SUGAR_TRANSPORT_1"/>
    <property type="match status" value="1"/>
</dbReference>
<accession>A0ABT9Y9J8</accession>
<keyword evidence="4" id="KW-1003">Cell membrane</keyword>
<dbReference type="CDD" id="cd17359">
    <property type="entry name" value="MFS_XylE_like"/>
    <property type="match status" value="1"/>
</dbReference>
<dbReference type="SUPFAM" id="SSF103473">
    <property type="entry name" value="MFS general substrate transporter"/>
    <property type="match status" value="1"/>
</dbReference>
<dbReference type="InterPro" id="IPR005829">
    <property type="entry name" value="Sugar_transporter_CS"/>
</dbReference>
<evidence type="ECO:0000256" key="6">
    <source>
        <dbReference type="ARBA" id="ARBA00022989"/>
    </source>
</evidence>
<protein>
    <submittedName>
        <fullName evidence="11">Major inositol transporter-like SP family MFS transporter</fullName>
    </submittedName>
</protein>
<dbReference type="EMBL" id="JAUSUE010000013">
    <property type="protein sequence ID" value="MDQ0204165.1"/>
    <property type="molecule type" value="Genomic_DNA"/>
</dbReference>
<feature type="transmembrane region" description="Helical" evidence="9">
    <location>
        <begin position="297"/>
        <end position="319"/>
    </location>
</feature>
<dbReference type="Pfam" id="PF00083">
    <property type="entry name" value="Sugar_tr"/>
    <property type="match status" value="1"/>
</dbReference>
<evidence type="ECO:0000256" key="9">
    <source>
        <dbReference type="SAM" id="Phobius"/>
    </source>
</evidence>
<dbReference type="Gene3D" id="1.20.1250.20">
    <property type="entry name" value="MFS general substrate transporter like domains"/>
    <property type="match status" value="1"/>
</dbReference>